<sequence>MLANPDEGVHLVTIQEPRAGFAPDPTIDLEGSPNRIGPKLPIPHLGIKPEAKRPIWFIAGIVLAQFGIYVALLGPATVSIQLKAQTLTTDAAEQVAMTAMVIAPGALAAVIFNAIGGRISDRTTSGLGRRRPWMVLGIMGLTLSLLLIALATGPLMMAIGWFLSQACANLAFAAFLASVADQLPAEQYGKTSGLIGIAQNSAVMVATWLSAAFSSNMLLLFMVPAVLGLVLVSVYALMLPEPVLKANRYPFNLRELVATFWTNPVKHPDFGLAWWGRFLIILASYLFITFRLFYMTNHLGLSAGAAAAAVAVGVTVYTVASMVAGLLAGWLSDKLGRRKVMVAVSILVFGIGTYGLLHVDTVTGFYVCEAIMGIAYGMYLAVDLALVFEVLPDRENAGKDLGVFNMANALPQSLAPGVGGFLLAKLGGGTDFTALLVAAAISALFGAVLTMFIRGVK</sequence>
<dbReference type="SUPFAM" id="SSF103473">
    <property type="entry name" value="MFS general substrate transporter"/>
    <property type="match status" value="1"/>
</dbReference>
<feature type="transmembrane region" description="Helical" evidence="5">
    <location>
        <begin position="403"/>
        <end position="426"/>
    </location>
</feature>
<dbReference type="EMBL" id="NRGR01000005">
    <property type="protein sequence ID" value="PCC40762.1"/>
    <property type="molecule type" value="Genomic_DNA"/>
</dbReference>
<reference evidence="7 8" key="1">
    <citation type="journal article" date="2017" name="Elife">
        <title>Extensive horizontal gene transfer in cheese-associated bacteria.</title>
        <authorList>
            <person name="Bonham K.S."/>
            <person name="Wolfe B.E."/>
            <person name="Dutton R.J."/>
        </authorList>
    </citation>
    <scope>NUCLEOTIDE SEQUENCE [LARGE SCALE GENOMIC DNA]</scope>
    <source>
        <strain evidence="7 8">341_9</strain>
    </source>
</reference>
<keyword evidence="8" id="KW-1185">Reference proteome</keyword>
<keyword evidence="2 5" id="KW-0812">Transmembrane</keyword>
<feature type="transmembrane region" description="Helical" evidence="5">
    <location>
        <begin position="55"/>
        <end position="74"/>
    </location>
</feature>
<protein>
    <recommendedName>
        <fullName evidence="6">Major facilitator superfamily (MFS) profile domain-containing protein</fullName>
    </recommendedName>
</protein>
<gene>
    <name evidence="7" type="ORF">CIK66_03075</name>
</gene>
<dbReference type="InterPro" id="IPR011701">
    <property type="entry name" value="MFS"/>
</dbReference>
<dbReference type="PROSITE" id="PS00216">
    <property type="entry name" value="SUGAR_TRANSPORT_1"/>
    <property type="match status" value="1"/>
</dbReference>
<evidence type="ECO:0000256" key="5">
    <source>
        <dbReference type="SAM" id="Phobius"/>
    </source>
</evidence>
<feature type="transmembrane region" description="Helical" evidence="5">
    <location>
        <begin position="192"/>
        <end position="211"/>
    </location>
</feature>
<dbReference type="InterPro" id="IPR020846">
    <property type="entry name" value="MFS_dom"/>
</dbReference>
<evidence type="ECO:0000313" key="7">
    <source>
        <dbReference type="EMBL" id="PCC40762.1"/>
    </source>
</evidence>
<dbReference type="Pfam" id="PF07690">
    <property type="entry name" value="MFS_1"/>
    <property type="match status" value="1"/>
</dbReference>
<proteinExistence type="predicted"/>
<feature type="transmembrane region" description="Helical" evidence="5">
    <location>
        <begin position="363"/>
        <end position="391"/>
    </location>
</feature>
<comment type="subcellular location">
    <subcellularLocation>
        <location evidence="1">Cell membrane</location>
        <topology evidence="1">Multi-pass membrane protein</topology>
    </subcellularLocation>
</comment>
<comment type="caution">
    <text evidence="7">The sequence shown here is derived from an EMBL/GenBank/DDBJ whole genome shotgun (WGS) entry which is preliminary data.</text>
</comment>
<feature type="transmembrane region" description="Helical" evidence="5">
    <location>
        <begin position="217"/>
        <end position="238"/>
    </location>
</feature>
<dbReference type="GO" id="GO:0005886">
    <property type="term" value="C:plasma membrane"/>
    <property type="evidence" value="ECO:0007669"/>
    <property type="project" value="UniProtKB-SubCell"/>
</dbReference>
<feature type="domain" description="Major facilitator superfamily (MFS) profile" evidence="6">
    <location>
        <begin position="269"/>
        <end position="457"/>
    </location>
</feature>
<evidence type="ECO:0000313" key="8">
    <source>
        <dbReference type="Proteomes" id="UP000218598"/>
    </source>
</evidence>
<dbReference type="Proteomes" id="UP000218598">
    <property type="component" value="Unassembled WGS sequence"/>
</dbReference>
<dbReference type="OrthoDB" id="7584869at2"/>
<dbReference type="AlphaFoldDB" id="A0A2A3YLZ1"/>
<dbReference type="Gene3D" id="1.20.1250.20">
    <property type="entry name" value="MFS general substrate transporter like domains"/>
    <property type="match status" value="2"/>
</dbReference>
<feature type="transmembrane region" description="Helical" evidence="5">
    <location>
        <begin position="306"/>
        <end position="328"/>
    </location>
</feature>
<feature type="transmembrane region" description="Helical" evidence="5">
    <location>
        <begin position="133"/>
        <end position="152"/>
    </location>
</feature>
<feature type="transmembrane region" description="Helical" evidence="5">
    <location>
        <begin position="158"/>
        <end position="180"/>
    </location>
</feature>
<evidence type="ECO:0000256" key="3">
    <source>
        <dbReference type="ARBA" id="ARBA00022989"/>
    </source>
</evidence>
<dbReference type="PANTHER" id="PTHR23528">
    <property type="match status" value="1"/>
</dbReference>
<evidence type="ECO:0000259" key="6">
    <source>
        <dbReference type="PROSITE" id="PS50850"/>
    </source>
</evidence>
<feature type="transmembrane region" description="Helical" evidence="5">
    <location>
        <begin position="432"/>
        <end position="453"/>
    </location>
</feature>
<evidence type="ECO:0000256" key="1">
    <source>
        <dbReference type="ARBA" id="ARBA00004651"/>
    </source>
</evidence>
<keyword evidence="4 5" id="KW-0472">Membrane</keyword>
<organism evidence="7 8">
    <name type="scientific">Brachybacterium alimentarium</name>
    <dbReference type="NCBI Taxonomy" id="47845"/>
    <lineage>
        <taxon>Bacteria</taxon>
        <taxon>Bacillati</taxon>
        <taxon>Actinomycetota</taxon>
        <taxon>Actinomycetes</taxon>
        <taxon>Micrococcales</taxon>
        <taxon>Dermabacteraceae</taxon>
        <taxon>Brachybacterium</taxon>
    </lineage>
</organism>
<feature type="transmembrane region" description="Helical" evidence="5">
    <location>
        <begin position="340"/>
        <end position="357"/>
    </location>
</feature>
<dbReference type="InterPro" id="IPR036259">
    <property type="entry name" value="MFS_trans_sf"/>
</dbReference>
<dbReference type="PANTHER" id="PTHR23528:SF1">
    <property type="entry name" value="MAJOR FACILITATOR SUPERFAMILY (MFS) PROFILE DOMAIN-CONTAINING PROTEIN"/>
    <property type="match status" value="1"/>
</dbReference>
<evidence type="ECO:0000256" key="2">
    <source>
        <dbReference type="ARBA" id="ARBA00022692"/>
    </source>
</evidence>
<name>A0A2A3YLZ1_9MICO</name>
<feature type="transmembrane region" description="Helical" evidence="5">
    <location>
        <begin position="94"/>
        <end position="112"/>
    </location>
</feature>
<keyword evidence="3 5" id="KW-1133">Transmembrane helix</keyword>
<feature type="transmembrane region" description="Helical" evidence="5">
    <location>
        <begin position="274"/>
        <end position="294"/>
    </location>
</feature>
<accession>A0A2A3YLZ1</accession>
<dbReference type="GO" id="GO:0022857">
    <property type="term" value="F:transmembrane transporter activity"/>
    <property type="evidence" value="ECO:0007669"/>
    <property type="project" value="InterPro"/>
</dbReference>
<dbReference type="PROSITE" id="PS50850">
    <property type="entry name" value="MFS"/>
    <property type="match status" value="1"/>
</dbReference>
<dbReference type="InterPro" id="IPR005829">
    <property type="entry name" value="Sugar_transporter_CS"/>
</dbReference>
<evidence type="ECO:0000256" key="4">
    <source>
        <dbReference type="ARBA" id="ARBA00023136"/>
    </source>
</evidence>